<dbReference type="AlphaFoldDB" id="A0A2D3WL61"/>
<dbReference type="InterPro" id="IPR022572">
    <property type="entry name" value="DNA_rep/recomb_RecO_N"/>
</dbReference>
<accession>A0A2D3WL61</accession>
<dbReference type="Proteomes" id="UP000228859">
    <property type="component" value="Unassembled WGS sequence"/>
</dbReference>
<proteinExistence type="predicted"/>
<evidence type="ECO:0000313" key="2">
    <source>
        <dbReference type="EMBL" id="DAB39036.1"/>
    </source>
</evidence>
<protein>
    <submittedName>
        <fullName evidence="2">Recombination protein RecO</fullName>
    </submittedName>
</protein>
<dbReference type="NCBIfam" id="NF010483">
    <property type="entry name" value="PRK13908.1"/>
    <property type="match status" value="1"/>
</dbReference>
<feature type="domain" description="DNA replication/recombination mediator RecO N-terminal" evidence="1">
    <location>
        <begin position="1"/>
        <end position="72"/>
    </location>
</feature>
<dbReference type="Pfam" id="PF13114">
    <property type="entry name" value="RecO_N_2"/>
    <property type="match status" value="1"/>
</dbReference>
<dbReference type="EMBL" id="DLUI01000046">
    <property type="protein sequence ID" value="DAB39036.1"/>
    <property type="molecule type" value="Genomic_DNA"/>
</dbReference>
<evidence type="ECO:0000313" key="3">
    <source>
        <dbReference type="Proteomes" id="UP000228859"/>
    </source>
</evidence>
<dbReference type="RefSeq" id="WP_294895554.1">
    <property type="nucleotide sequence ID" value="NZ_DLUI01000046.1"/>
</dbReference>
<comment type="caution">
    <text evidence="2">The sequence shown here is derived from an EMBL/GenBank/DDBJ whole genome shotgun (WGS) entry which is preliminary data.</text>
</comment>
<reference evidence="2 3" key="1">
    <citation type="journal article" date="2017" name="Front. Microbiol.">
        <title>Comparative Genomic Analysis of the Class Epsilonproteobacteria and Proposed Reclassification to Epsilonbacteraeota (phyl. nov.).</title>
        <authorList>
            <person name="Waite D.W."/>
            <person name="Vanwonterghem I."/>
            <person name="Rinke C."/>
            <person name="Parks D.H."/>
            <person name="Zhang Y."/>
            <person name="Takai K."/>
            <person name="Sievert S.M."/>
            <person name="Simon J."/>
            <person name="Campbell B.J."/>
            <person name="Hanson T.E."/>
            <person name="Woyke T."/>
            <person name="Klotz M.G."/>
            <person name="Hugenholtz P."/>
        </authorList>
    </citation>
    <scope>NUCLEOTIDE SEQUENCE [LARGE SCALE GENOMIC DNA]</scope>
    <source>
        <strain evidence="2">UBA12443</strain>
    </source>
</reference>
<organism evidence="2 3">
    <name type="scientific">Sulfuricurvum kujiense</name>
    <dbReference type="NCBI Taxonomy" id="148813"/>
    <lineage>
        <taxon>Bacteria</taxon>
        <taxon>Pseudomonadati</taxon>
        <taxon>Campylobacterota</taxon>
        <taxon>Epsilonproteobacteria</taxon>
        <taxon>Campylobacterales</taxon>
        <taxon>Sulfurimonadaceae</taxon>
        <taxon>Sulfuricurvum</taxon>
    </lineage>
</organism>
<evidence type="ECO:0000259" key="1">
    <source>
        <dbReference type="Pfam" id="PF13114"/>
    </source>
</evidence>
<sequence>MQGFIIKLTRVREEDMIVTIIAEESLQTLYRFYGARHSPINMGFKIDYEPEHSLKSSIPRMKDVIHLGFPWMSQYERLRLWQQFITLFHPHLKDSESIGEFYFALLNDASARWSDQNPKRVAIESYVRLLDHEGRLHRELNCFFCDLPIEEDISLIRAFLPAHTNCSHTLSINPKGLEWLYTNASTLFLDDKEVERLWYVLNEGL</sequence>
<name>A0A2D3WL61_9BACT</name>
<gene>
    <name evidence="2" type="ORF">CFH83_03015</name>
</gene>